<comment type="function">
    <text evidence="1">Plays a role in viral cell-to-cell propagation, by facilitating genome transport to neighboring plant cells through plasmosdesmata,.</text>
</comment>
<keyword evidence="5" id="KW-0813">Transport</keyword>
<keyword evidence="9" id="KW-0916">Viral movement protein</keyword>
<keyword evidence="8 13" id="KW-1133">Transmembrane helix</keyword>
<proteinExistence type="inferred from homology"/>
<evidence type="ECO:0000256" key="13">
    <source>
        <dbReference type="SAM" id="Phobius"/>
    </source>
</evidence>
<evidence type="ECO:0000256" key="9">
    <source>
        <dbReference type="ARBA" id="ARBA00023031"/>
    </source>
</evidence>
<feature type="transmembrane region" description="Helical" evidence="13">
    <location>
        <begin position="77"/>
        <end position="93"/>
    </location>
</feature>
<evidence type="ECO:0000256" key="2">
    <source>
        <dbReference type="ARBA" id="ARBA00004625"/>
    </source>
</evidence>
<comment type="subcellular location">
    <subcellularLocation>
        <location evidence="2">Host endoplasmic reticulum membrane</location>
    </subcellularLocation>
</comment>
<dbReference type="GO" id="GO:0046740">
    <property type="term" value="P:transport of virus in host, cell to cell"/>
    <property type="evidence" value="ECO:0007669"/>
    <property type="project" value="UniProtKB-KW"/>
</dbReference>
<keyword evidence="10 13" id="KW-0472">Membrane</keyword>
<evidence type="ECO:0000256" key="11">
    <source>
        <dbReference type="ARBA" id="ARBA00023184"/>
    </source>
</evidence>
<evidence type="ECO:0000256" key="5">
    <source>
        <dbReference type="ARBA" id="ARBA00022448"/>
    </source>
</evidence>
<dbReference type="InterPro" id="IPR001896">
    <property type="entry name" value="Plant_vir_prot"/>
</dbReference>
<dbReference type="EMBL" id="MG736920">
    <property type="protein sequence ID" value="AYL40672.1"/>
    <property type="molecule type" value="Genomic_RNA"/>
</dbReference>
<evidence type="ECO:0000256" key="4">
    <source>
        <dbReference type="ARBA" id="ARBA00013304"/>
    </source>
</evidence>
<keyword evidence="6 13" id="KW-0812">Transmembrane</keyword>
<evidence type="ECO:0000256" key="6">
    <source>
        <dbReference type="ARBA" id="ARBA00022692"/>
    </source>
</evidence>
<protein>
    <recommendedName>
        <fullName evidence="4">Movement protein TGB2</fullName>
    </recommendedName>
    <alternativeName>
        <fullName evidence="12">Triple gene block 2 protein</fullName>
    </alternativeName>
</protein>
<name>A0A3G1YZV4_9VIRU</name>
<evidence type="ECO:0000256" key="12">
    <source>
        <dbReference type="ARBA" id="ARBA00032240"/>
    </source>
</evidence>
<dbReference type="GO" id="GO:0044167">
    <property type="term" value="C:host cell endoplasmic reticulum membrane"/>
    <property type="evidence" value="ECO:0007669"/>
    <property type="project" value="UniProtKB-SubCell"/>
</dbReference>
<evidence type="ECO:0000313" key="14">
    <source>
        <dbReference type="EMBL" id="AYL40672.1"/>
    </source>
</evidence>
<dbReference type="Pfam" id="PF01307">
    <property type="entry name" value="Plant_vir_prot"/>
    <property type="match status" value="1"/>
</dbReference>
<accession>A0A3G1YZV4</accession>
<feature type="transmembrane region" description="Helical" evidence="13">
    <location>
        <begin position="12"/>
        <end position="30"/>
    </location>
</feature>
<keyword evidence="7" id="KW-1043">Host membrane</keyword>
<sequence length="108" mass="11605">MPLTPPPDYSKLLISVVAGAAVASSIWLLTKNTLPIVGDREHALPHGGLYKDGTKTVLYSSPGKFNSLEGHSRGLRFQPWAVVVALVGVIVLLSRDDLGRCQLCGCRH</sequence>
<evidence type="ECO:0000256" key="10">
    <source>
        <dbReference type="ARBA" id="ARBA00023136"/>
    </source>
</evidence>
<organism evidence="14">
    <name type="scientific">Hop latent virus</name>
    <dbReference type="NCBI Taxonomy" id="104263"/>
    <lineage>
        <taxon>Viruses</taxon>
        <taxon>Riboviria</taxon>
        <taxon>Orthornavirae</taxon>
        <taxon>Kitrinoviricota</taxon>
        <taxon>Alsuviricetes</taxon>
        <taxon>Tymovirales</taxon>
        <taxon>Betaflexiviridae</taxon>
        <taxon>Quinvirinae</taxon>
        <taxon>Carlavirus</taxon>
        <taxon>Carlavirus latenshumuli</taxon>
    </lineage>
</organism>
<reference evidence="14" key="1">
    <citation type="submission" date="2017-12" db="EMBL/GenBank/DDBJ databases">
        <authorList>
            <person name="Li W."/>
            <person name="Zhao M."/>
        </authorList>
    </citation>
    <scope>NUCLEOTIDE SEQUENCE</scope>
    <source>
        <strain evidence="14">DM01</strain>
    </source>
</reference>
<evidence type="ECO:0000256" key="3">
    <source>
        <dbReference type="ARBA" id="ARBA00010321"/>
    </source>
</evidence>
<evidence type="ECO:0000256" key="7">
    <source>
        <dbReference type="ARBA" id="ARBA00022870"/>
    </source>
</evidence>
<keyword evidence="11" id="KW-1038">Host endoplasmic reticulum</keyword>
<evidence type="ECO:0000256" key="1">
    <source>
        <dbReference type="ARBA" id="ARBA00002252"/>
    </source>
</evidence>
<comment type="similarity">
    <text evidence="3">Belongs to the Tymovirales TGBp2 protein family.</text>
</comment>
<evidence type="ECO:0000256" key="8">
    <source>
        <dbReference type="ARBA" id="ARBA00022989"/>
    </source>
</evidence>